<dbReference type="InterPro" id="IPR010985">
    <property type="entry name" value="Ribbon_hlx_hlx"/>
</dbReference>
<evidence type="ECO:0000313" key="1">
    <source>
        <dbReference type="EMBL" id="EGE1986973.1"/>
    </source>
</evidence>
<gene>
    <name evidence="1" type="ORF">DL968_04755</name>
    <name evidence="2" type="ORF">NCTC9706_04967</name>
</gene>
<dbReference type="GO" id="GO:0006355">
    <property type="term" value="P:regulation of DNA-templated transcription"/>
    <property type="evidence" value="ECO:0007669"/>
    <property type="project" value="InterPro"/>
</dbReference>
<dbReference type="AlphaFoldDB" id="A0A1U9SLH6"/>
<organism evidence="1 4">
    <name type="scientific">Escherichia coli</name>
    <dbReference type="NCBI Taxonomy" id="562"/>
    <lineage>
        <taxon>Bacteria</taxon>
        <taxon>Pseudomonadati</taxon>
        <taxon>Pseudomonadota</taxon>
        <taxon>Gammaproteobacteria</taxon>
        <taxon>Enterobacterales</taxon>
        <taxon>Enterobacteriaceae</taxon>
        <taxon>Escherichia</taxon>
    </lineage>
</organism>
<dbReference type="Proteomes" id="UP000854059">
    <property type="component" value="Unassembled WGS sequence"/>
</dbReference>
<proteinExistence type="predicted"/>
<dbReference type="EMBL" id="AAVTXU010000012">
    <property type="protein sequence ID" value="EGE1986973.1"/>
    <property type="molecule type" value="Genomic_DNA"/>
</dbReference>
<accession>A0A1U9SLH6</accession>
<name>A0A1U9SLH6_ECOLX</name>
<dbReference type="RefSeq" id="WP_032149715.1">
    <property type="nucleotide sequence ID" value="NZ_BFWR01000093.1"/>
</dbReference>
<evidence type="ECO:0000313" key="2">
    <source>
        <dbReference type="EMBL" id="STO40651.1"/>
    </source>
</evidence>
<reference evidence="2 3" key="2">
    <citation type="submission" date="2018-06" db="EMBL/GenBank/DDBJ databases">
        <authorList>
            <consortium name="Pathogen Informatics"/>
            <person name="Doyle S."/>
        </authorList>
    </citation>
    <scope>NUCLEOTIDE SEQUENCE [LARGE SCALE GENOMIC DNA]</scope>
    <source>
        <strain evidence="2 3">NCTC9706</strain>
    </source>
</reference>
<evidence type="ECO:0000313" key="3">
    <source>
        <dbReference type="Proteomes" id="UP000254460"/>
    </source>
</evidence>
<dbReference type="Proteomes" id="UP000254460">
    <property type="component" value="Unassembled WGS sequence"/>
</dbReference>
<dbReference type="EMBL" id="UGGJ01000006">
    <property type="protein sequence ID" value="STO40651.1"/>
    <property type="molecule type" value="Genomic_DNA"/>
</dbReference>
<reference evidence="1" key="1">
    <citation type="submission" date="2018-05" db="EMBL/GenBank/DDBJ databases">
        <authorList>
            <person name="Ashton P.M."/>
            <person name="Dallman T."/>
            <person name="Nair S."/>
            <person name="De Pinna E."/>
            <person name="Peters T."/>
            <person name="Grant K."/>
        </authorList>
    </citation>
    <scope>NUCLEOTIDE SEQUENCE</scope>
    <source>
        <strain evidence="1">412057</strain>
    </source>
</reference>
<dbReference type="SUPFAM" id="SSF47598">
    <property type="entry name" value="Ribbon-helix-helix"/>
    <property type="match status" value="1"/>
</dbReference>
<protein>
    <submittedName>
        <fullName evidence="2">Putative repressor</fullName>
    </submittedName>
    <submittedName>
        <fullName evidence="1">Toxin-antitoxin system HicB family antitoxin</fullName>
    </submittedName>
</protein>
<evidence type="ECO:0000313" key="4">
    <source>
        <dbReference type="Proteomes" id="UP000854059"/>
    </source>
</evidence>
<sequence length="63" mass="7171">MSTLKRDKSPRGEGWSPTFQIRISKELRQQVNEAATSDGLTLGNWFKELARAELKRRGIEPKG</sequence>